<gene>
    <name evidence="1" type="ORF">S12H4_48878</name>
</gene>
<sequence length="86" mass="9860">KITMYYYRTDDLAVLELELRRGDYGGGAVVMATLTANTTTMYESISTESITNPTIDNLNYNYGFRLKINPNDDDQEVRFMGIVIEY</sequence>
<proteinExistence type="predicted"/>
<dbReference type="EMBL" id="BARW01030595">
    <property type="protein sequence ID" value="GAJ07649.1"/>
    <property type="molecule type" value="Genomic_DNA"/>
</dbReference>
<evidence type="ECO:0000313" key="1">
    <source>
        <dbReference type="EMBL" id="GAJ07649.1"/>
    </source>
</evidence>
<name>X1TQW7_9ZZZZ</name>
<comment type="caution">
    <text evidence="1">The sequence shown here is derived from an EMBL/GenBank/DDBJ whole genome shotgun (WGS) entry which is preliminary data.</text>
</comment>
<accession>X1TQW7</accession>
<reference evidence="1" key="1">
    <citation type="journal article" date="2014" name="Front. Microbiol.">
        <title>High frequency of phylogenetically diverse reductive dehalogenase-homologous genes in deep subseafloor sedimentary metagenomes.</title>
        <authorList>
            <person name="Kawai M."/>
            <person name="Futagami T."/>
            <person name="Toyoda A."/>
            <person name="Takaki Y."/>
            <person name="Nishi S."/>
            <person name="Hori S."/>
            <person name="Arai W."/>
            <person name="Tsubouchi T."/>
            <person name="Morono Y."/>
            <person name="Uchiyama I."/>
            <person name="Ito T."/>
            <person name="Fujiyama A."/>
            <person name="Inagaki F."/>
            <person name="Takami H."/>
        </authorList>
    </citation>
    <scope>NUCLEOTIDE SEQUENCE</scope>
    <source>
        <strain evidence="1">Expedition CK06-06</strain>
    </source>
</reference>
<dbReference type="AlphaFoldDB" id="X1TQW7"/>
<organism evidence="1">
    <name type="scientific">marine sediment metagenome</name>
    <dbReference type="NCBI Taxonomy" id="412755"/>
    <lineage>
        <taxon>unclassified sequences</taxon>
        <taxon>metagenomes</taxon>
        <taxon>ecological metagenomes</taxon>
    </lineage>
</organism>
<protein>
    <submittedName>
        <fullName evidence="1">Uncharacterized protein</fullName>
    </submittedName>
</protein>
<feature type="non-terminal residue" evidence="1">
    <location>
        <position position="1"/>
    </location>
</feature>